<evidence type="ECO:0000256" key="1">
    <source>
        <dbReference type="ARBA" id="ARBA00007596"/>
    </source>
</evidence>
<gene>
    <name evidence="5 6" type="primary">rpmG</name>
    <name evidence="6" type="ORF">LCIT_13670</name>
</gene>
<dbReference type="RefSeq" id="WP_004899264.1">
    <property type="nucleotide sequence ID" value="NZ_BJJW01000008.1"/>
</dbReference>
<accession>A0A5A5U2G1</accession>
<dbReference type="GO" id="GO:0005840">
    <property type="term" value="C:ribosome"/>
    <property type="evidence" value="ECO:0007669"/>
    <property type="project" value="UniProtKB-KW"/>
</dbReference>
<dbReference type="Gene3D" id="2.20.28.120">
    <property type="entry name" value="Ribosomal protein L33"/>
    <property type="match status" value="1"/>
</dbReference>
<dbReference type="NCBIfam" id="TIGR01023">
    <property type="entry name" value="rpmG_bact"/>
    <property type="match status" value="1"/>
</dbReference>
<dbReference type="Pfam" id="PF00471">
    <property type="entry name" value="Ribosomal_L33"/>
    <property type="match status" value="1"/>
</dbReference>
<dbReference type="AlphaFoldDB" id="A0A5A5U2G1"/>
<sequence length="49" mass="5467">MASQKVSLACTVCGSRNYTVTLSKDRTERLAVSKYCSFCGKHTLHQQTK</sequence>
<dbReference type="Proteomes" id="UP000323274">
    <property type="component" value="Unassembled WGS sequence"/>
</dbReference>
<keyword evidence="2 5" id="KW-0689">Ribosomal protein</keyword>
<dbReference type="InterPro" id="IPR011332">
    <property type="entry name" value="Ribosomal_zn-bd"/>
</dbReference>
<dbReference type="SUPFAM" id="SSF57829">
    <property type="entry name" value="Zn-binding ribosomal proteins"/>
    <property type="match status" value="1"/>
</dbReference>
<protein>
    <recommendedName>
        <fullName evidence="4 5">Large ribosomal subunit protein bL33</fullName>
    </recommendedName>
</protein>
<dbReference type="EMBL" id="BJJW01000008">
    <property type="protein sequence ID" value="GDZ84125.1"/>
    <property type="molecule type" value="Genomic_DNA"/>
</dbReference>
<reference evidence="6 7" key="1">
    <citation type="submission" date="2019-04" db="EMBL/GenBank/DDBJ databases">
        <title>A pseudo-fructophilic Leuconostoc citreum strain F192-5 isolated from peel of satsuma mandarin: the first report for isolation and characterization of strain-dependent fructophilic-like characteristics.</title>
        <authorList>
            <person name="Maeno S."/>
            <person name="Tanizawa Y."/>
            <person name="Kajikawa A."/>
            <person name="Kanesaki Y."/>
            <person name="Kubota E."/>
            <person name="Arita M."/>
            <person name="Leon D."/>
            <person name="Endo A."/>
        </authorList>
    </citation>
    <scope>NUCLEOTIDE SEQUENCE [LARGE SCALE GENOMIC DNA]</scope>
    <source>
        <strain evidence="6 7">F192-5</strain>
    </source>
</reference>
<dbReference type="NCBIfam" id="NF001764">
    <property type="entry name" value="PRK00504.1"/>
    <property type="match status" value="1"/>
</dbReference>
<name>A0A5A5U2G1_LEUCI</name>
<dbReference type="InterPro" id="IPR001705">
    <property type="entry name" value="Ribosomal_bL33"/>
</dbReference>
<dbReference type="GO" id="GO:1990904">
    <property type="term" value="C:ribonucleoprotein complex"/>
    <property type="evidence" value="ECO:0007669"/>
    <property type="project" value="UniProtKB-KW"/>
</dbReference>
<dbReference type="InterPro" id="IPR038584">
    <property type="entry name" value="Ribosomal_bL33_sf"/>
</dbReference>
<keyword evidence="3 5" id="KW-0687">Ribonucleoprotein</keyword>
<dbReference type="GO" id="GO:0005737">
    <property type="term" value="C:cytoplasm"/>
    <property type="evidence" value="ECO:0007669"/>
    <property type="project" value="UniProtKB-ARBA"/>
</dbReference>
<evidence type="ECO:0000256" key="2">
    <source>
        <dbReference type="ARBA" id="ARBA00022980"/>
    </source>
</evidence>
<dbReference type="GO" id="GO:0003735">
    <property type="term" value="F:structural constituent of ribosome"/>
    <property type="evidence" value="ECO:0007669"/>
    <property type="project" value="InterPro"/>
</dbReference>
<evidence type="ECO:0000256" key="3">
    <source>
        <dbReference type="ARBA" id="ARBA00023274"/>
    </source>
</evidence>
<evidence type="ECO:0000256" key="5">
    <source>
        <dbReference type="HAMAP-Rule" id="MF_00294"/>
    </source>
</evidence>
<dbReference type="HAMAP" id="MF_00294">
    <property type="entry name" value="Ribosomal_bL33"/>
    <property type="match status" value="1"/>
</dbReference>
<comment type="caution">
    <text evidence="6">The sequence shown here is derived from an EMBL/GenBank/DDBJ whole genome shotgun (WGS) entry which is preliminary data.</text>
</comment>
<dbReference type="GeneID" id="61101442"/>
<dbReference type="GO" id="GO:0006412">
    <property type="term" value="P:translation"/>
    <property type="evidence" value="ECO:0007669"/>
    <property type="project" value="UniProtKB-UniRule"/>
</dbReference>
<evidence type="ECO:0000313" key="7">
    <source>
        <dbReference type="Proteomes" id="UP000323274"/>
    </source>
</evidence>
<organism evidence="6 7">
    <name type="scientific">Leuconostoc citreum</name>
    <dbReference type="NCBI Taxonomy" id="33964"/>
    <lineage>
        <taxon>Bacteria</taxon>
        <taxon>Bacillati</taxon>
        <taxon>Bacillota</taxon>
        <taxon>Bacilli</taxon>
        <taxon>Lactobacillales</taxon>
        <taxon>Lactobacillaceae</taxon>
        <taxon>Leuconostoc</taxon>
    </lineage>
</organism>
<proteinExistence type="inferred from homology"/>
<comment type="similarity">
    <text evidence="1 5">Belongs to the bacterial ribosomal protein bL33 family.</text>
</comment>
<evidence type="ECO:0000313" key="6">
    <source>
        <dbReference type="EMBL" id="GDZ84125.1"/>
    </source>
</evidence>
<evidence type="ECO:0000256" key="4">
    <source>
        <dbReference type="ARBA" id="ARBA00035176"/>
    </source>
</evidence>